<evidence type="ECO:0000313" key="11">
    <source>
        <dbReference type="EMBL" id="MEI2454796.1"/>
    </source>
</evidence>
<accession>A0ABU8D1C9</accession>
<dbReference type="InterPro" id="IPR020565">
    <property type="entry name" value="ImidazoleglycerP_deHydtase_CS"/>
</dbReference>
<dbReference type="NCBIfam" id="TIGR01261">
    <property type="entry name" value="hisB_Nterm"/>
    <property type="match status" value="1"/>
</dbReference>
<dbReference type="Pfam" id="PF00475">
    <property type="entry name" value="IGPD"/>
    <property type="match status" value="1"/>
</dbReference>
<comment type="caution">
    <text evidence="10">Lacks conserved residue(s) required for the propagation of feature annotation.</text>
</comment>
<dbReference type="InterPro" id="IPR006543">
    <property type="entry name" value="Histidinol-phos"/>
</dbReference>
<keyword evidence="8 10" id="KW-0456">Lyase</keyword>
<evidence type="ECO:0000256" key="2">
    <source>
        <dbReference type="ARBA" id="ARBA00022490"/>
    </source>
</evidence>
<evidence type="ECO:0000256" key="8">
    <source>
        <dbReference type="ARBA" id="ARBA00023239"/>
    </source>
</evidence>
<keyword evidence="3 10" id="KW-0028">Amino-acid biosynthesis</keyword>
<dbReference type="SUPFAM" id="SSF56784">
    <property type="entry name" value="HAD-like"/>
    <property type="match status" value="1"/>
</dbReference>
<gene>
    <name evidence="10 11" type="primary">hisB</name>
    <name evidence="11" type="ORF">V2J18_08915</name>
</gene>
<keyword evidence="9 10" id="KW-0511">Multifunctional enzyme</keyword>
<protein>
    <recommendedName>
        <fullName evidence="10">Histidine biosynthesis bifunctional protein HisB</fullName>
    </recommendedName>
    <domain>
        <recommendedName>
            <fullName evidence="10">Histidinol-phosphatase</fullName>
            <ecNumber evidence="10">3.1.3.15</ecNumber>
        </recommendedName>
    </domain>
    <domain>
        <recommendedName>
            <fullName evidence="10">Imidazoleglycerol-phosphate dehydratase</fullName>
            <shortName evidence="10">IGPD</shortName>
            <ecNumber evidence="10">4.2.1.19</ecNumber>
        </recommendedName>
    </domain>
</protein>
<dbReference type="Proteomes" id="UP001387215">
    <property type="component" value="Unassembled WGS sequence"/>
</dbReference>
<dbReference type="PANTHER" id="PTHR23133:SF2">
    <property type="entry name" value="IMIDAZOLEGLYCEROL-PHOSPHATE DEHYDRATASE"/>
    <property type="match status" value="1"/>
</dbReference>
<dbReference type="InterPro" id="IPR036412">
    <property type="entry name" value="HAD-like_sf"/>
</dbReference>
<keyword evidence="4 10" id="KW-0479">Metal-binding</keyword>
<dbReference type="CDD" id="cd07914">
    <property type="entry name" value="IGPD"/>
    <property type="match status" value="1"/>
</dbReference>
<feature type="active site" description="Nucleophile" evidence="10">
    <location>
        <position position="11"/>
    </location>
</feature>
<feature type="binding site" evidence="10">
    <location>
        <position position="13"/>
    </location>
    <ligand>
        <name>Mg(2+)</name>
        <dbReference type="ChEBI" id="CHEBI:18420"/>
    </ligand>
</feature>
<organism evidence="11 12">
    <name type="scientific">Lysobacter firmicutimachus</name>
    <dbReference type="NCBI Taxonomy" id="1792846"/>
    <lineage>
        <taxon>Bacteria</taxon>
        <taxon>Pseudomonadati</taxon>
        <taxon>Pseudomonadota</taxon>
        <taxon>Gammaproteobacteria</taxon>
        <taxon>Lysobacterales</taxon>
        <taxon>Lysobacteraceae</taxon>
        <taxon>Lysobacter</taxon>
    </lineage>
</organism>
<dbReference type="InterPro" id="IPR038494">
    <property type="entry name" value="IGPD_sf"/>
</dbReference>
<dbReference type="RefSeq" id="WP_064749667.1">
    <property type="nucleotide sequence ID" value="NZ_JBANDL010000002.1"/>
</dbReference>
<keyword evidence="12" id="KW-1185">Reference proteome</keyword>
<comment type="cofactor">
    <cofactor evidence="10">
        <name>Mg(2+)</name>
        <dbReference type="ChEBI" id="CHEBI:18420"/>
    </cofactor>
</comment>
<dbReference type="PROSITE" id="PS00954">
    <property type="entry name" value="IGP_DEHYDRATASE_1"/>
    <property type="match status" value="1"/>
</dbReference>
<dbReference type="GO" id="GO:0004401">
    <property type="term" value="F:histidinol-phosphatase activity"/>
    <property type="evidence" value="ECO:0007669"/>
    <property type="project" value="UniProtKB-EC"/>
</dbReference>
<dbReference type="GO" id="GO:0004424">
    <property type="term" value="F:imidazoleglycerol-phosphate dehydratase activity"/>
    <property type="evidence" value="ECO:0007669"/>
    <property type="project" value="UniProtKB-EC"/>
</dbReference>
<dbReference type="Gene3D" id="3.30.230.40">
    <property type="entry name" value="Imidazole glycerol phosphate dehydratase, domain 1"/>
    <property type="match status" value="2"/>
</dbReference>
<comment type="similarity">
    <text evidence="10">In the C-terminal section; belongs to the imidazoleglycerol-phosphate dehydratase family.</text>
</comment>
<feature type="binding site" evidence="10">
    <location>
        <position position="11"/>
    </location>
    <ligand>
        <name>Mg(2+)</name>
        <dbReference type="ChEBI" id="CHEBI:18420"/>
    </ligand>
</feature>
<feature type="active site" description="Proton donor" evidence="10">
    <location>
        <position position="13"/>
    </location>
</feature>
<dbReference type="InterPro" id="IPR005954">
    <property type="entry name" value="HisB_N"/>
</dbReference>
<evidence type="ECO:0000256" key="7">
    <source>
        <dbReference type="ARBA" id="ARBA00023102"/>
    </source>
</evidence>
<feature type="region of interest" description="Histidinol-phosphatase" evidence="10">
    <location>
        <begin position="1"/>
        <end position="171"/>
    </location>
</feature>
<dbReference type="Gene3D" id="3.40.50.1000">
    <property type="entry name" value="HAD superfamily/HAD-like"/>
    <property type="match status" value="1"/>
</dbReference>
<comment type="catalytic activity">
    <reaction evidence="10">
        <text>L-histidinol phosphate + H2O = L-histidinol + phosphate</text>
        <dbReference type="Rhea" id="RHEA:14465"/>
        <dbReference type="ChEBI" id="CHEBI:15377"/>
        <dbReference type="ChEBI" id="CHEBI:43474"/>
        <dbReference type="ChEBI" id="CHEBI:57699"/>
        <dbReference type="ChEBI" id="CHEBI:57980"/>
        <dbReference type="EC" id="3.1.3.15"/>
    </reaction>
</comment>
<evidence type="ECO:0000313" key="12">
    <source>
        <dbReference type="Proteomes" id="UP001387215"/>
    </source>
</evidence>
<evidence type="ECO:0000256" key="6">
    <source>
        <dbReference type="ARBA" id="ARBA00022842"/>
    </source>
</evidence>
<dbReference type="InterPro" id="IPR006549">
    <property type="entry name" value="HAD-SF_hydro_IIIA"/>
</dbReference>
<evidence type="ECO:0000256" key="10">
    <source>
        <dbReference type="HAMAP-Rule" id="MF_01022"/>
    </source>
</evidence>
<comment type="catalytic activity">
    <reaction evidence="10">
        <text>D-erythro-1-(imidazol-4-yl)glycerol 3-phosphate = 3-(imidazol-4-yl)-2-oxopropyl phosphate + H2O</text>
        <dbReference type="Rhea" id="RHEA:11040"/>
        <dbReference type="ChEBI" id="CHEBI:15377"/>
        <dbReference type="ChEBI" id="CHEBI:57766"/>
        <dbReference type="ChEBI" id="CHEBI:58278"/>
        <dbReference type="EC" id="4.2.1.19"/>
    </reaction>
</comment>
<comment type="caution">
    <text evidence="11">The sequence shown here is derived from an EMBL/GenBank/DDBJ whole genome shotgun (WGS) entry which is preliminary data.</text>
</comment>
<comment type="pathway">
    <text evidence="10">Amino-acid biosynthesis; L-histidine biosynthesis; L-histidine from 5-phospho-alpha-D-ribose 1-diphosphate: step 8/9.</text>
</comment>
<evidence type="ECO:0000256" key="9">
    <source>
        <dbReference type="ARBA" id="ARBA00023268"/>
    </source>
</evidence>
<name>A0ABU8D1C9_9GAMM</name>
<dbReference type="PANTHER" id="PTHR23133">
    <property type="entry name" value="IMIDAZOLEGLYCEROL-PHOSPHATE DEHYDRATASE HIS7"/>
    <property type="match status" value="1"/>
</dbReference>
<feature type="region of interest" description="Imidazoleglycerol-phosphate dehydratase" evidence="10">
    <location>
        <begin position="172"/>
        <end position="385"/>
    </location>
</feature>
<keyword evidence="7 10" id="KW-0368">Histidine biosynthesis</keyword>
<dbReference type="PROSITE" id="PS00955">
    <property type="entry name" value="IGP_DEHYDRATASE_2"/>
    <property type="match status" value="1"/>
</dbReference>
<evidence type="ECO:0000256" key="3">
    <source>
        <dbReference type="ARBA" id="ARBA00022605"/>
    </source>
</evidence>
<feature type="binding site" evidence="10">
    <location>
        <position position="131"/>
    </location>
    <ligand>
        <name>Mg(2+)</name>
        <dbReference type="ChEBI" id="CHEBI:18420"/>
    </ligand>
</feature>
<evidence type="ECO:0000256" key="5">
    <source>
        <dbReference type="ARBA" id="ARBA00022801"/>
    </source>
</evidence>
<dbReference type="EC" id="4.2.1.19" evidence="10"/>
<evidence type="ECO:0000256" key="1">
    <source>
        <dbReference type="ARBA" id="ARBA00005047"/>
    </source>
</evidence>
<keyword evidence="5 10" id="KW-0378">Hydrolase</keyword>
<dbReference type="NCBIfam" id="NF003937">
    <property type="entry name" value="PRK05446.1"/>
    <property type="match status" value="1"/>
</dbReference>
<keyword evidence="6 10" id="KW-0460">Magnesium</keyword>
<dbReference type="SUPFAM" id="SSF54211">
    <property type="entry name" value="Ribosomal protein S5 domain 2-like"/>
    <property type="match status" value="2"/>
</dbReference>
<dbReference type="NCBIfam" id="TIGR01662">
    <property type="entry name" value="HAD-SF-IIIA"/>
    <property type="match status" value="1"/>
</dbReference>
<keyword evidence="2 10" id="KW-0963">Cytoplasm</keyword>
<comment type="similarity">
    <text evidence="10">In the N-terminal section; belongs to the histidinol-phosphatase family.</text>
</comment>
<dbReference type="HAMAP" id="MF_01022">
    <property type="entry name" value="Bifunc_HisB"/>
    <property type="match status" value="1"/>
</dbReference>
<comment type="pathway">
    <text evidence="1 10">Amino-acid biosynthesis; L-histidine biosynthesis; L-histidine from 5-phospho-alpha-D-ribose 1-diphosphate: step 6/9.</text>
</comment>
<proteinExistence type="inferred from homology"/>
<dbReference type="InterPro" id="IPR020566">
    <property type="entry name" value="His_synth_bifunc_HisB"/>
</dbReference>
<dbReference type="EC" id="3.1.3.15" evidence="10"/>
<sequence>MSAGTPILFVDRDGTLIEEPADFQIDSYAKLRFVRGVIPAMLKLRDAGYQFVMVTNQDGLGTESYPRWSFDGPHELMMQVFESQGIVFREVLIDTSFPAENRPTRKPGIGLALHLLKDRSIDWQRSAMVGDRETDNGFAANLGVRAFQLRTEQFGGEWDWAGIAHALADRPRTARVQRNTRETRIEVALDLDRAAEPRVATGLGFFDHMLEQIGKHGGFALELRCEGDLHIDEHHTIEDSALALGQALREALGDKRGIGRYGFDAAAGGEGEGEGVQEKSTLIRQADVVLPMDETLARAALDFSGRPYFVFSGAFARERVGDFPTELVAHFFRSLCETAGLNLNLNVEGDNDHHKIEACFKSVARALRQAIRREGRELPSTKGVL</sequence>
<dbReference type="NCBIfam" id="TIGR01656">
    <property type="entry name" value="Histidinol-ppas"/>
    <property type="match status" value="1"/>
</dbReference>
<reference evidence="11 12" key="1">
    <citation type="submission" date="2024-02" db="EMBL/GenBank/DDBJ databases">
        <title>Lysobacter Genome Sequencing and Mining.</title>
        <authorList>
            <person name="Bierman J."/>
            <person name="Walker M.C."/>
        </authorList>
    </citation>
    <scope>NUCLEOTIDE SEQUENCE [LARGE SCALE GENOMIC DNA]</scope>
    <source>
        <strain evidence="11 12">PB6250</strain>
    </source>
</reference>
<evidence type="ECO:0000256" key="4">
    <source>
        <dbReference type="ARBA" id="ARBA00022723"/>
    </source>
</evidence>
<dbReference type="InterPro" id="IPR000807">
    <property type="entry name" value="ImidazoleglycerolP_deHydtase"/>
</dbReference>
<dbReference type="InterPro" id="IPR020568">
    <property type="entry name" value="Ribosomal_Su5_D2-typ_SF"/>
</dbReference>
<comment type="subcellular location">
    <subcellularLocation>
        <location evidence="10">Cytoplasm</location>
    </subcellularLocation>
</comment>
<dbReference type="EMBL" id="JBANDL010000002">
    <property type="protein sequence ID" value="MEI2454796.1"/>
    <property type="molecule type" value="Genomic_DNA"/>
</dbReference>
<dbReference type="HAMAP" id="MF_00076">
    <property type="entry name" value="HisB"/>
    <property type="match status" value="1"/>
</dbReference>
<dbReference type="InterPro" id="IPR023214">
    <property type="entry name" value="HAD_sf"/>
</dbReference>